<reference evidence="3" key="1">
    <citation type="journal article" date="2011" name="Nat. Genet.">
        <title>The Arabidopsis lyrata genome sequence and the basis of rapid genome size change.</title>
        <authorList>
            <person name="Hu T.T."/>
            <person name="Pattyn P."/>
            <person name="Bakker E.G."/>
            <person name="Cao J."/>
            <person name="Cheng J.-F."/>
            <person name="Clark R.M."/>
            <person name="Fahlgren N."/>
            <person name="Fawcett J.A."/>
            <person name="Grimwood J."/>
            <person name="Gundlach H."/>
            <person name="Haberer G."/>
            <person name="Hollister J.D."/>
            <person name="Ossowski S."/>
            <person name="Ottilar R.P."/>
            <person name="Salamov A.A."/>
            <person name="Schneeberger K."/>
            <person name="Spannagl M."/>
            <person name="Wang X."/>
            <person name="Yang L."/>
            <person name="Nasrallah M.E."/>
            <person name="Bergelson J."/>
            <person name="Carrington J.C."/>
            <person name="Gaut B.S."/>
            <person name="Schmutz J."/>
            <person name="Mayer K.F.X."/>
            <person name="Van de Peer Y."/>
            <person name="Grigoriev I.V."/>
            <person name="Nordborg M."/>
            <person name="Weigel D."/>
            <person name="Guo Y.-L."/>
        </authorList>
    </citation>
    <scope>NUCLEOTIDE SEQUENCE [LARGE SCALE GENOMIC DNA]</scope>
    <source>
        <strain evidence="3">cv. MN47</strain>
    </source>
</reference>
<feature type="compositionally biased region" description="Basic and acidic residues" evidence="1">
    <location>
        <begin position="60"/>
        <end position="76"/>
    </location>
</feature>
<evidence type="ECO:0000256" key="1">
    <source>
        <dbReference type="SAM" id="MobiDB-lite"/>
    </source>
</evidence>
<accession>D7MG61</accession>
<dbReference type="HOGENOM" id="CLU_1689122_0_0_1"/>
<proteinExistence type="predicted"/>
<protein>
    <submittedName>
        <fullName evidence="2">Predicted protein</fullName>
    </submittedName>
</protein>
<dbReference type="Gramene" id="Al_scaffold_0007_2161">
    <property type="protein sequence ID" value="Al_scaffold_0007_2161"/>
    <property type="gene ID" value="Al_scaffold_0007_2161"/>
</dbReference>
<gene>
    <name evidence="2" type="ORF">ARALYDRAFT_658106</name>
</gene>
<evidence type="ECO:0000313" key="2">
    <source>
        <dbReference type="EMBL" id="EFH44163.1"/>
    </source>
</evidence>
<name>D7MG61_ARALL</name>
<dbReference type="Proteomes" id="UP000008694">
    <property type="component" value="Unassembled WGS sequence"/>
</dbReference>
<feature type="region of interest" description="Disordered" evidence="1">
    <location>
        <begin position="1"/>
        <end position="79"/>
    </location>
</feature>
<evidence type="ECO:0000313" key="3">
    <source>
        <dbReference type="Proteomes" id="UP000008694"/>
    </source>
</evidence>
<organism evidence="3">
    <name type="scientific">Arabidopsis lyrata subsp. lyrata</name>
    <name type="common">Lyre-leaved rock-cress</name>
    <dbReference type="NCBI Taxonomy" id="81972"/>
    <lineage>
        <taxon>Eukaryota</taxon>
        <taxon>Viridiplantae</taxon>
        <taxon>Streptophyta</taxon>
        <taxon>Embryophyta</taxon>
        <taxon>Tracheophyta</taxon>
        <taxon>Spermatophyta</taxon>
        <taxon>Magnoliopsida</taxon>
        <taxon>eudicotyledons</taxon>
        <taxon>Gunneridae</taxon>
        <taxon>Pentapetalae</taxon>
        <taxon>rosids</taxon>
        <taxon>malvids</taxon>
        <taxon>Brassicales</taxon>
        <taxon>Brassicaceae</taxon>
        <taxon>Camelineae</taxon>
        <taxon>Arabidopsis</taxon>
    </lineage>
</organism>
<dbReference type="AlphaFoldDB" id="D7MG61"/>
<dbReference type="EMBL" id="GL348719">
    <property type="protein sequence ID" value="EFH44163.1"/>
    <property type="molecule type" value="Genomic_DNA"/>
</dbReference>
<sequence length="156" mass="17436">MVLLLDSEGGKKKPVPSSGLGKSSTGSPYGKSKAAVAGETGSASGTKTVVEEDNGPPKELSNKGEYRKQRAEDNRRRNSILPNPYTCLDFGKEWSDEDAVEYGNWLRFERAYRRHLTHAEMDYLQTFGVDEENKALGTDSNVFPRKTLFSFHLCFH</sequence>
<keyword evidence="3" id="KW-1185">Reference proteome</keyword>